<evidence type="ECO:0000313" key="1">
    <source>
        <dbReference type="EMBL" id="NOJ50874.1"/>
    </source>
</evidence>
<accession>A0A7Y4HAY2</accession>
<sequence>MAESSIRSSTPSIYTLHKELARLPLLGGRGDEVTISISTFFDTRHCPVALKPLVHHKSIQVLVQRFPKSVELLNTARGSASKAFLAANNIINMDQACGDVQRPQWLRDAEPHRPML</sequence>
<dbReference type="RefSeq" id="WP_171713920.1">
    <property type="nucleotide sequence ID" value="NZ_JAAVLW010000019.1"/>
</dbReference>
<proteinExistence type="predicted"/>
<organism evidence="1 2">
    <name type="scientific">Bradyrhizobium archetypum</name>
    <dbReference type="NCBI Taxonomy" id="2721160"/>
    <lineage>
        <taxon>Bacteria</taxon>
        <taxon>Pseudomonadati</taxon>
        <taxon>Pseudomonadota</taxon>
        <taxon>Alphaproteobacteria</taxon>
        <taxon>Hyphomicrobiales</taxon>
        <taxon>Nitrobacteraceae</taxon>
        <taxon>Bradyrhizobium</taxon>
    </lineage>
</organism>
<keyword evidence="2" id="KW-1185">Reference proteome</keyword>
<evidence type="ECO:0000313" key="2">
    <source>
        <dbReference type="Proteomes" id="UP000528734"/>
    </source>
</evidence>
<dbReference type="AlphaFoldDB" id="A0A7Y4HAY2"/>
<dbReference type="EMBL" id="JAAVLW010000019">
    <property type="protein sequence ID" value="NOJ50874.1"/>
    <property type="molecule type" value="Genomic_DNA"/>
</dbReference>
<comment type="caution">
    <text evidence="1">The sequence shown here is derived from an EMBL/GenBank/DDBJ whole genome shotgun (WGS) entry which is preliminary data.</text>
</comment>
<dbReference type="Proteomes" id="UP000528734">
    <property type="component" value="Unassembled WGS sequence"/>
</dbReference>
<reference evidence="1 2" key="1">
    <citation type="submission" date="2020-03" db="EMBL/GenBank/DDBJ databases">
        <title>Bradyrhizobium diversity isolated from nodules of Muelleranthus trifoliolatus.</title>
        <authorList>
            <person name="Klepa M."/>
            <person name="Helene L."/>
            <person name="Hungria M."/>
        </authorList>
    </citation>
    <scope>NUCLEOTIDE SEQUENCE [LARGE SCALE GENOMIC DNA]</scope>
    <source>
        <strain evidence="1 2">WSM 1744</strain>
    </source>
</reference>
<protein>
    <submittedName>
        <fullName evidence="1">Uncharacterized protein</fullName>
    </submittedName>
</protein>
<gene>
    <name evidence="1" type="ORF">HCN50_32485</name>
</gene>
<name>A0A7Y4HAY2_9BRAD</name>